<dbReference type="Pfam" id="PF13305">
    <property type="entry name" value="TetR_C_33"/>
    <property type="match status" value="1"/>
</dbReference>
<feature type="domain" description="HTH tetR-type" evidence="5">
    <location>
        <begin position="12"/>
        <end position="72"/>
    </location>
</feature>
<keyword evidence="3" id="KW-0804">Transcription</keyword>
<reference evidence="6 7" key="1">
    <citation type="submission" date="2022-10" db="EMBL/GenBank/DDBJ databases">
        <title>Chitinophaga nivalis PC15 sp. nov., isolated from Pyeongchang county, South Korea.</title>
        <authorList>
            <person name="Trinh H.N."/>
        </authorList>
    </citation>
    <scope>NUCLEOTIDE SEQUENCE [LARGE SCALE GENOMIC DNA]</scope>
    <source>
        <strain evidence="6 7">PC14</strain>
    </source>
</reference>
<dbReference type="InterPro" id="IPR036271">
    <property type="entry name" value="Tet_transcr_reg_TetR-rel_C_sf"/>
</dbReference>
<evidence type="ECO:0000313" key="6">
    <source>
        <dbReference type="EMBL" id="MCW3483396.1"/>
    </source>
</evidence>
<dbReference type="PROSITE" id="PS50977">
    <property type="entry name" value="HTH_TETR_2"/>
    <property type="match status" value="1"/>
</dbReference>
<dbReference type="PANTHER" id="PTHR30055">
    <property type="entry name" value="HTH-TYPE TRANSCRIPTIONAL REGULATOR RUTR"/>
    <property type="match status" value="1"/>
</dbReference>
<name>A0ABT3IHJ4_9BACT</name>
<evidence type="ECO:0000256" key="4">
    <source>
        <dbReference type="PROSITE-ProRule" id="PRU00335"/>
    </source>
</evidence>
<dbReference type="InterPro" id="IPR025996">
    <property type="entry name" value="MT1864/Rv1816-like_C"/>
</dbReference>
<dbReference type="InterPro" id="IPR001647">
    <property type="entry name" value="HTH_TetR"/>
</dbReference>
<evidence type="ECO:0000256" key="2">
    <source>
        <dbReference type="ARBA" id="ARBA00023125"/>
    </source>
</evidence>
<dbReference type="Proteomes" id="UP001207742">
    <property type="component" value="Unassembled WGS sequence"/>
</dbReference>
<dbReference type="PANTHER" id="PTHR30055:SF212">
    <property type="entry name" value="TETR-FAMILY FAMILY TRANSCRIPTIONAL REGULATOR"/>
    <property type="match status" value="1"/>
</dbReference>
<gene>
    <name evidence="6" type="ORF">OL497_05810</name>
</gene>
<accession>A0ABT3IHJ4</accession>
<dbReference type="InterPro" id="IPR050109">
    <property type="entry name" value="HTH-type_TetR-like_transc_reg"/>
</dbReference>
<dbReference type="InterPro" id="IPR009057">
    <property type="entry name" value="Homeodomain-like_sf"/>
</dbReference>
<evidence type="ECO:0000256" key="3">
    <source>
        <dbReference type="ARBA" id="ARBA00023163"/>
    </source>
</evidence>
<feature type="DNA-binding region" description="H-T-H motif" evidence="4">
    <location>
        <begin position="35"/>
        <end position="54"/>
    </location>
</feature>
<evidence type="ECO:0000259" key="5">
    <source>
        <dbReference type="PROSITE" id="PS50977"/>
    </source>
</evidence>
<proteinExistence type="predicted"/>
<comment type="caution">
    <text evidence="6">The sequence shown here is derived from an EMBL/GenBank/DDBJ whole genome shotgun (WGS) entry which is preliminary data.</text>
</comment>
<dbReference type="Gene3D" id="1.10.357.10">
    <property type="entry name" value="Tetracycline Repressor, domain 2"/>
    <property type="match status" value="1"/>
</dbReference>
<dbReference type="SUPFAM" id="SSF48498">
    <property type="entry name" value="Tetracyclin repressor-like, C-terminal domain"/>
    <property type="match status" value="1"/>
</dbReference>
<organism evidence="6 7">
    <name type="scientific">Chitinophaga nivalis</name>
    <dbReference type="NCBI Taxonomy" id="2991709"/>
    <lineage>
        <taxon>Bacteria</taxon>
        <taxon>Pseudomonadati</taxon>
        <taxon>Bacteroidota</taxon>
        <taxon>Chitinophagia</taxon>
        <taxon>Chitinophagales</taxon>
        <taxon>Chitinophagaceae</taxon>
        <taxon>Chitinophaga</taxon>
    </lineage>
</organism>
<sequence>MGITERKEREKAEMRRRIVDAAITMFVKEGFEKMSIRNIADMIEYSPATIYLYYKDKDELLYDVQAEAFETLAREFESKITEADPLKRLAQLSWAYVEFARNHPELYDLMFIIKEPMNSVNKDENWKNGDRAYDALQDLVTECIEKKLIRYTDPMVATLSFWGFAHGLVSLNLRCRLKVAQIEEAEIKDKIDACIKAYLEIIVA</sequence>
<evidence type="ECO:0000256" key="1">
    <source>
        <dbReference type="ARBA" id="ARBA00023015"/>
    </source>
</evidence>
<dbReference type="PRINTS" id="PR00455">
    <property type="entry name" value="HTHTETR"/>
</dbReference>
<dbReference type="Pfam" id="PF00440">
    <property type="entry name" value="TetR_N"/>
    <property type="match status" value="1"/>
</dbReference>
<keyword evidence="2 4" id="KW-0238">DNA-binding</keyword>
<dbReference type="EMBL" id="JAPDNS010000001">
    <property type="protein sequence ID" value="MCW3483396.1"/>
    <property type="molecule type" value="Genomic_DNA"/>
</dbReference>
<evidence type="ECO:0000313" key="7">
    <source>
        <dbReference type="Proteomes" id="UP001207742"/>
    </source>
</evidence>
<keyword evidence="1" id="KW-0805">Transcription regulation</keyword>
<keyword evidence="7" id="KW-1185">Reference proteome</keyword>
<dbReference type="SUPFAM" id="SSF46689">
    <property type="entry name" value="Homeodomain-like"/>
    <property type="match status" value="1"/>
</dbReference>
<protein>
    <submittedName>
        <fullName evidence="6">TetR/AcrR family transcriptional regulator</fullName>
    </submittedName>
</protein>
<dbReference type="RefSeq" id="WP_264728685.1">
    <property type="nucleotide sequence ID" value="NZ_JAPDNR010000001.1"/>
</dbReference>